<dbReference type="AlphaFoldDB" id="A0A9P0J287"/>
<keyword evidence="1" id="KW-0732">Signal</keyword>
<name>A0A9P0J287_APHGO</name>
<organism evidence="2 3">
    <name type="scientific">Aphis gossypii</name>
    <name type="common">Cotton aphid</name>
    <dbReference type="NCBI Taxonomy" id="80765"/>
    <lineage>
        <taxon>Eukaryota</taxon>
        <taxon>Metazoa</taxon>
        <taxon>Ecdysozoa</taxon>
        <taxon>Arthropoda</taxon>
        <taxon>Hexapoda</taxon>
        <taxon>Insecta</taxon>
        <taxon>Pterygota</taxon>
        <taxon>Neoptera</taxon>
        <taxon>Paraneoptera</taxon>
        <taxon>Hemiptera</taxon>
        <taxon>Sternorrhyncha</taxon>
        <taxon>Aphidomorpha</taxon>
        <taxon>Aphidoidea</taxon>
        <taxon>Aphididae</taxon>
        <taxon>Aphidini</taxon>
        <taxon>Aphis</taxon>
        <taxon>Aphis</taxon>
    </lineage>
</organism>
<gene>
    <name evidence="2" type="ORF">APHIGO_LOCUS6632</name>
</gene>
<protein>
    <submittedName>
        <fullName evidence="2">Uncharacterized protein</fullName>
    </submittedName>
</protein>
<accession>A0A9P0J287</accession>
<sequence>MNRLIFFAAALSLVFTIVNTQSVSDSDADSEILEESTTENPTEYIEDFSKMDLTSNDSESVKSREDEMANEIAYMITFITKSFGDMSKIIEDMKSLSSSTNIDEASIKNFVDNLINYVEDTEIMKQQINRVVEVRDQFQGAIVKNMNLLAVNAEEAEKMEKELRKQMKLRLPNIPTPQNMELPKRAMVQSTVIQ</sequence>
<reference evidence="2" key="2">
    <citation type="submission" date="2022-10" db="EMBL/GenBank/DDBJ databases">
        <authorList>
            <consortium name="ENA_rothamsted_submissions"/>
            <consortium name="culmorum"/>
            <person name="King R."/>
        </authorList>
    </citation>
    <scope>NUCLEOTIDE SEQUENCE</scope>
</reference>
<dbReference type="Proteomes" id="UP001154329">
    <property type="component" value="Chromosome 2"/>
</dbReference>
<proteinExistence type="predicted"/>
<keyword evidence="3" id="KW-1185">Reference proteome</keyword>
<evidence type="ECO:0000313" key="3">
    <source>
        <dbReference type="Proteomes" id="UP001154329"/>
    </source>
</evidence>
<dbReference type="EMBL" id="OU899035">
    <property type="protein sequence ID" value="CAH1725581.1"/>
    <property type="molecule type" value="Genomic_DNA"/>
</dbReference>
<feature type="signal peptide" evidence="1">
    <location>
        <begin position="1"/>
        <end position="20"/>
    </location>
</feature>
<evidence type="ECO:0000256" key="1">
    <source>
        <dbReference type="SAM" id="SignalP"/>
    </source>
</evidence>
<evidence type="ECO:0000313" key="2">
    <source>
        <dbReference type="EMBL" id="CAH1725581.1"/>
    </source>
</evidence>
<feature type="chain" id="PRO_5040219259" evidence="1">
    <location>
        <begin position="21"/>
        <end position="194"/>
    </location>
</feature>
<reference evidence="2" key="1">
    <citation type="submission" date="2022-02" db="EMBL/GenBank/DDBJ databases">
        <authorList>
            <person name="King R."/>
        </authorList>
    </citation>
    <scope>NUCLEOTIDE SEQUENCE</scope>
</reference>